<dbReference type="Proteomes" id="UP000315496">
    <property type="component" value="Chromosome 2"/>
</dbReference>
<name>A0A4Z1SZP7_GIAMU</name>
<protein>
    <submittedName>
        <fullName evidence="1">Uncharacterized protein</fullName>
    </submittedName>
</protein>
<gene>
    <name evidence="1" type="ORF">GMRT_11129</name>
</gene>
<dbReference type="VEuPathDB" id="GiardiaDB:GMRT_11129"/>
<evidence type="ECO:0000313" key="1">
    <source>
        <dbReference type="EMBL" id="TNJ28928.1"/>
    </source>
</evidence>
<sequence length="228" mass="25757">MLERVAGHYINLCHARHRYCSFAHLSHHGFTLSDIYRDSLHLPIEGGTGSRFEPLIVSLDVQYSISEECGAPIGPAVRALVLLLKERRRQTIELDTYLMYCEEQGLSAAKAMSGYEAMRHHGFLVPMYDRWKFTLPMHRALIDELETPCRLLKEALLRSPNGMHAWPSQIQYVPHIPEHTSQEYDSPPANMVMEHGLDFHLGALVGDPELGIYTTETSTVALLVASFA</sequence>
<proteinExistence type="predicted"/>
<keyword evidence="2" id="KW-1185">Reference proteome</keyword>
<reference evidence="1 2" key="1">
    <citation type="submission" date="2019-05" db="EMBL/GenBank/DDBJ databases">
        <title>The compact genome of Giardia muris reveals important steps in the evolution of intestinal protozoan parasites.</title>
        <authorList>
            <person name="Xu F."/>
            <person name="Jimenez-Gonzalez A."/>
            <person name="Einarsson E."/>
            <person name="Astvaldsson A."/>
            <person name="Peirasmaki D."/>
            <person name="Eckmann L."/>
            <person name="Andersson J.O."/>
            <person name="Svard S.G."/>
            <person name="Jerlstrom-Hultqvist J."/>
        </authorList>
    </citation>
    <scope>NUCLEOTIDE SEQUENCE [LARGE SCALE GENOMIC DNA]</scope>
    <source>
        <strain evidence="1 2">Roberts-Thomson</strain>
    </source>
</reference>
<accession>A0A4Z1SZP7</accession>
<comment type="caution">
    <text evidence="1">The sequence shown here is derived from an EMBL/GenBank/DDBJ whole genome shotgun (WGS) entry which is preliminary data.</text>
</comment>
<dbReference type="AlphaFoldDB" id="A0A4Z1SZP7"/>
<dbReference type="EMBL" id="VDLU01000002">
    <property type="protein sequence ID" value="TNJ28928.1"/>
    <property type="molecule type" value="Genomic_DNA"/>
</dbReference>
<organism evidence="1 2">
    <name type="scientific">Giardia muris</name>
    <dbReference type="NCBI Taxonomy" id="5742"/>
    <lineage>
        <taxon>Eukaryota</taxon>
        <taxon>Metamonada</taxon>
        <taxon>Diplomonadida</taxon>
        <taxon>Hexamitidae</taxon>
        <taxon>Giardiinae</taxon>
        <taxon>Giardia</taxon>
    </lineage>
</organism>
<evidence type="ECO:0000313" key="2">
    <source>
        <dbReference type="Proteomes" id="UP000315496"/>
    </source>
</evidence>